<dbReference type="AlphaFoldDB" id="A0AAE1NKN8"/>
<sequence length="278" mass="31847">MKTVTQLQQIVENFAKNHWSPGMTFLDTDWSCPPAILPQLRQALDRFLRRATTITCPEKRNIRLRYALSFLAPTLIKSLPADSNILQMMKAGSKKRPEKVVMGAIAAGQLNIFDMFPAKQLDGQRVLPYFSLDDTGPLCEGFIYSSIESGLTQGDILLMSQVKRNNVDKKHNASERSGYLQRKLTKLLEDVTMRHDGPEPSVAEVVTSVREFLRQCDGVLEAPHQYLATDTYREYIKTRKLRQEMLYKYGLPVGTSPPLWKDCRYPEYNTNRELAYSY</sequence>
<evidence type="ECO:0000256" key="4">
    <source>
        <dbReference type="ARBA" id="ARBA00022695"/>
    </source>
</evidence>
<dbReference type="SUPFAM" id="SSF64484">
    <property type="entry name" value="beta and beta-prime subunits of DNA dependent RNA-polymerase"/>
    <property type="match status" value="1"/>
</dbReference>
<evidence type="ECO:0000256" key="5">
    <source>
        <dbReference type="ARBA" id="ARBA00023163"/>
    </source>
</evidence>
<gene>
    <name evidence="6" type="ORF">Pmani_035923</name>
</gene>
<keyword evidence="3" id="KW-0808">Transferase</keyword>
<keyword evidence="2" id="KW-0240">DNA-directed RNA polymerase</keyword>
<dbReference type="Proteomes" id="UP001292094">
    <property type="component" value="Unassembled WGS sequence"/>
</dbReference>
<keyword evidence="5" id="KW-0804">Transcription</keyword>
<dbReference type="Gene3D" id="1.10.132.30">
    <property type="match status" value="1"/>
</dbReference>
<comment type="caution">
    <text evidence="6">The sequence shown here is derived from an EMBL/GenBank/DDBJ whole genome shotgun (WGS) entry which is preliminary data.</text>
</comment>
<evidence type="ECO:0000313" key="7">
    <source>
        <dbReference type="Proteomes" id="UP001292094"/>
    </source>
</evidence>
<name>A0AAE1NKN8_9EUCA</name>
<dbReference type="GO" id="GO:0000428">
    <property type="term" value="C:DNA-directed RNA polymerase complex"/>
    <property type="evidence" value="ECO:0007669"/>
    <property type="project" value="UniProtKB-KW"/>
</dbReference>
<accession>A0AAE1NKN8</accession>
<keyword evidence="7" id="KW-1185">Reference proteome</keyword>
<evidence type="ECO:0000313" key="6">
    <source>
        <dbReference type="EMBL" id="KAK4291237.1"/>
    </source>
</evidence>
<dbReference type="EMBL" id="JAWZYT010005213">
    <property type="protein sequence ID" value="KAK4291237.1"/>
    <property type="molecule type" value="Genomic_DNA"/>
</dbReference>
<reference evidence="6" key="1">
    <citation type="submission" date="2023-11" db="EMBL/GenBank/DDBJ databases">
        <title>Genome assemblies of two species of porcelain crab, Petrolisthes cinctipes and Petrolisthes manimaculis (Anomura: Porcellanidae).</title>
        <authorList>
            <person name="Angst P."/>
        </authorList>
    </citation>
    <scope>NUCLEOTIDE SEQUENCE</scope>
    <source>
        <strain evidence="6">PB745_02</strain>
        <tissue evidence="6">Gill</tissue>
    </source>
</reference>
<protein>
    <recommendedName>
        <fullName evidence="1">DNA-directed RNA polymerase</fullName>
        <ecNumber evidence="1">2.7.7.6</ecNumber>
    </recommendedName>
</protein>
<proteinExistence type="predicted"/>
<dbReference type="EC" id="2.7.7.6" evidence="1"/>
<dbReference type="GO" id="GO:0003899">
    <property type="term" value="F:DNA-directed RNA polymerase activity"/>
    <property type="evidence" value="ECO:0007669"/>
    <property type="project" value="UniProtKB-EC"/>
</dbReference>
<evidence type="ECO:0000256" key="1">
    <source>
        <dbReference type="ARBA" id="ARBA00012418"/>
    </source>
</evidence>
<evidence type="ECO:0000256" key="2">
    <source>
        <dbReference type="ARBA" id="ARBA00022478"/>
    </source>
</evidence>
<dbReference type="InterPro" id="IPR038120">
    <property type="entry name" value="Rpb1_funnel_sf"/>
</dbReference>
<evidence type="ECO:0000256" key="3">
    <source>
        <dbReference type="ARBA" id="ARBA00022679"/>
    </source>
</evidence>
<keyword evidence="4" id="KW-0548">Nucleotidyltransferase</keyword>
<organism evidence="6 7">
    <name type="scientific">Petrolisthes manimaculis</name>
    <dbReference type="NCBI Taxonomy" id="1843537"/>
    <lineage>
        <taxon>Eukaryota</taxon>
        <taxon>Metazoa</taxon>
        <taxon>Ecdysozoa</taxon>
        <taxon>Arthropoda</taxon>
        <taxon>Crustacea</taxon>
        <taxon>Multicrustacea</taxon>
        <taxon>Malacostraca</taxon>
        <taxon>Eumalacostraca</taxon>
        <taxon>Eucarida</taxon>
        <taxon>Decapoda</taxon>
        <taxon>Pleocyemata</taxon>
        <taxon>Anomura</taxon>
        <taxon>Galatheoidea</taxon>
        <taxon>Porcellanidae</taxon>
        <taxon>Petrolisthes</taxon>
    </lineage>
</organism>